<dbReference type="Pfam" id="PF21327">
    <property type="entry name" value="GspA_C39-like"/>
    <property type="match status" value="1"/>
</dbReference>
<comment type="caution">
    <text evidence="4">The sequence shown here is derived from an EMBL/GenBank/DDBJ whole genome shotgun (WGS) entry which is preliminary data.</text>
</comment>
<evidence type="ECO:0000259" key="2">
    <source>
        <dbReference type="Pfam" id="PF13401"/>
    </source>
</evidence>
<feature type="domain" description="ORC1/DEAH AAA+ ATPase" evidence="2">
    <location>
        <begin position="42"/>
        <end position="171"/>
    </location>
</feature>
<dbReference type="SUPFAM" id="SSF47090">
    <property type="entry name" value="PGBD-like"/>
    <property type="match status" value="1"/>
</dbReference>
<gene>
    <name evidence="4" type="primary">gspA</name>
    <name evidence="4" type="ORF">AFI02nite_12860</name>
</gene>
<evidence type="ECO:0000259" key="3">
    <source>
        <dbReference type="Pfam" id="PF21327"/>
    </source>
</evidence>
<dbReference type="PANTHER" id="PTHR35894:SF1">
    <property type="entry name" value="PHOSPHORIBULOKINASE _ URIDINE KINASE FAMILY"/>
    <property type="match status" value="1"/>
</dbReference>
<dbReference type="InterPro" id="IPR027417">
    <property type="entry name" value="P-loop_NTPase"/>
</dbReference>
<accession>A0A510UIS7</accession>
<dbReference type="RefSeq" id="WP_146862935.1">
    <property type="nucleotide sequence ID" value="NZ_BJTZ01000005.1"/>
</dbReference>
<dbReference type="InterPro" id="IPR052026">
    <property type="entry name" value="ExeA_AAA_ATPase_DNA-bind"/>
</dbReference>
<protein>
    <submittedName>
        <fullName evidence="4">General secretion pathway protein GspA</fullName>
    </submittedName>
</protein>
<dbReference type="EMBL" id="BJTZ01000005">
    <property type="protein sequence ID" value="GEK13250.1"/>
    <property type="molecule type" value="Genomic_DNA"/>
</dbReference>
<dbReference type="InterPro" id="IPR048809">
    <property type="entry name" value="GspA_C39-like"/>
</dbReference>
<dbReference type="Gene3D" id="3.40.50.300">
    <property type="entry name" value="P-loop containing nucleotide triphosphate hydrolases"/>
    <property type="match status" value="1"/>
</dbReference>
<reference evidence="4 5" key="1">
    <citation type="submission" date="2019-07" db="EMBL/GenBank/DDBJ databases">
        <title>Whole genome shotgun sequence of Aliivibrio fischeri NBRC 101058.</title>
        <authorList>
            <person name="Hosoyama A."/>
            <person name="Uohara A."/>
            <person name="Ohji S."/>
            <person name="Ichikawa N."/>
        </authorList>
    </citation>
    <scope>NUCLEOTIDE SEQUENCE [LARGE SCALE GENOMIC DNA]</scope>
    <source>
        <strain evidence="4 5">NBRC 101058</strain>
    </source>
</reference>
<evidence type="ECO:0000313" key="5">
    <source>
        <dbReference type="Proteomes" id="UP000321787"/>
    </source>
</evidence>
<dbReference type="GO" id="GO:0016887">
    <property type="term" value="F:ATP hydrolysis activity"/>
    <property type="evidence" value="ECO:0007669"/>
    <property type="project" value="InterPro"/>
</dbReference>
<evidence type="ECO:0000259" key="1">
    <source>
        <dbReference type="Pfam" id="PF01471"/>
    </source>
</evidence>
<dbReference type="SUPFAM" id="SSF52540">
    <property type="entry name" value="P-loop containing nucleoside triphosphate hydrolases"/>
    <property type="match status" value="1"/>
</dbReference>
<organism evidence="4 5">
    <name type="scientific">Aliivibrio fischeri</name>
    <name type="common">Vibrio fischeri</name>
    <dbReference type="NCBI Taxonomy" id="668"/>
    <lineage>
        <taxon>Bacteria</taxon>
        <taxon>Pseudomonadati</taxon>
        <taxon>Pseudomonadota</taxon>
        <taxon>Gammaproteobacteria</taxon>
        <taxon>Vibrionales</taxon>
        <taxon>Vibrionaceae</taxon>
        <taxon>Aliivibrio</taxon>
    </lineage>
</organism>
<feature type="domain" description="Peptidoglycan binding-like" evidence="1">
    <location>
        <begin position="465"/>
        <end position="503"/>
    </location>
</feature>
<evidence type="ECO:0000313" key="4">
    <source>
        <dbReference type="EMBL" id="GEK13250.1"/>
    </source>
</evidence>
<proteinExistence type="predicted"/>
<dbReference type="InterPro" id="IPR002477">
    <property type="entry name" value="Peptidoglycan-bd-like"/>
</dbReference>
<feature type="domain" description="General secretion pathway protein A peptidase C39-like" evidence="3">
    <location>
        <begin position="336"/>
        <end position="432"/>
    </location>
</feature>
<dbReference type="PANTHER" id="PTHR35894">
    <property type="entry name" value="GENERAL SECRETION PATHWAY PROTEIN A-RELATED"/>
    <property type="match status" value="1"/>
</dbReference>
<dbReference type="Gene3D" id="1.10.101.10">
    <property type="entry name" value="PGBD-like superfamily/PGBD"/>
    <property type="match status" value="1"/>
</dbReference>
<dbReference type="Proteomes" id="UP000321787">
    <property type="component" value="Unassembled WGS sequence"/>
</dbReference>
<dbReference type="Gene3D" id="3.90.70.10">
    <property type="entry name" value="Cysteine proteinases"/>
    <property type="match status" value="1"/>
</dbReference>
<dbReference type="CDD" id="cd00009">
    <property type="entry name" value="AAA"/>
    <property type="match status" value="1"/>
</dbReference>
<dbReference type="Pfam" id="PF13401">
    <property type="entry name" value="AAA_22"/>
    <property type="match status" value="1"/>
</dbReference>
<dbReference type="InterPro" id="IPR036366">
    <property type="entry name" value="PGBDSf"/>
</dbReference>
<dbReference type="AlphaFoldDB" id="A0A510UIS7"/>
<sequence>MYQDFFGFDELPFSMTPNARFLYLSDRHKEALNYLLSGLGQGGGFALLTGEVGTGKTTVSRALFSQLDEKVNLALILNPMFSAQELLEAICDEFEIAYSSLASLKQLTDNIVHYLQSENEKGYQTIVAIDEAQHLGPDVLEQLRLLTNFETDSDKLLKVLLIGQPELQKKLQQTNLRQLAQRITARYHLLPLTPQEIEYYIVHRLGVAGGDTSLFSSSLIKKIAQYSNGIPRLVNLLCDKALWVSYQNGNQKIDQAALKKASELVLDWQVTSDTKAPSLVNKVSGFIPLVTIGISALLCFSVYSMLPHYLDKHFPIVEPVIEEPLVGFYEQSDAFKQLLSIWGYSVNSFQANCTNAKRAQLYCLDDNGTLNDLLAVNRPAIVWLQDYSGEGLLAIVYRVSSKGIELLLPSKRVEVSHQWFSRHWNGAYVQLWQKPIITERAMRKGDEGEAIFALNHLLSTALEQPMVESDRFDEKTEQQVKQFQEIFGLKEDGIAGSSTLMWLDSVTNANAPLLQGED</sequence>
<dbReference type="InterPro" id="IPR049945">
    <property type="entry name" value="AAA_22"/>
</dbReference>
<dbReference type="Pfam" id="PF01471">
    <property type="entry name" value="PG_binding_1"/>
    <property type="match status" value="1"/>
</dbReference>
<dbReference type="InterPro" id="IPR036365">
    <property type="entry name" value="PGBD-like_sf"/>
</dbReference>
<name>A0A510UIS7_ALIFS</name>